<evidence type="ECO:0000313" key="1">
    <source>
        <dbReference type="EMBL" id="KNE71299.1"/>
    </source>
</evidence>
<name>A0A0L0T9Q2_ALLM3</name>
<dbReference type="Proteomes" id="UP000054350">
    <property type="component" value="Unassembled WGS sequence"/>
</dbReference>
<organism evidence="1 2">
    <name type="scientific">Allomyces macrogynus (strain ATCC 38327)</name>
    <name type="common">Allomyces javanicus var. macrogynus</name>
    <dbReference type="NCBI Taxonomy" id="578462"/>
    <lineage>
        <taxon>Eukaryota</taxon>
        <taxon>Fungi</taxon>
        <taxon>Fungi incertae sedis</taxon>
        <taxon>Blastocladiomycota</taxon>
        <taxon>Blastocladiomycetes</taxon>
        <taxon>Blastocladiales</taxon>
        <taxon>Blastocladiaceae</taxon>
        <taxon>Allomyces</taxon>
    </lineage>
</organism>
<gene>
    <name evidence="1" type="ORF">AMAG_15540</name>
</gene>
<reference evidence="2" key="2">
    <citation type="submission" date="2009-11" db="EMBL/GenBank/DDBJ databases">
        <title>The Genome Sequence of Allomyces macrogynus strain ATCC 38327.</title>
        <authorList>
            <consortium name="The Broad Institute Genome Sequencing Platform"/>
            <person name="Russ C."/>
            <person name="Cuomo C."/>
            <person name="Shea T."/>
            <person name="Young S.K."/>
            <person name="Zeng Q."/>
            <person name="Koehrsen M."/>
            <person name="Haas B."/>
            <person name="Borodovsky M."/>
            <person name="Guigo R."/>
            <person name="Alvarado L."/>
            <person name="Berlin A."/>
            <person name="Borenstein D."/>
            <person name="Chen Z."/>
            <person name="Engels R."/>
            <person name="Freedman E."/>
            <person name="Gellesch M."/>
            <person name="Goldberg J."/>
            <person name="Griggs A."/>
            <person name="Gujja S."/>
            <person name="Heiman D."/>
            <person name="Hepburn T."/>
            <person name="Howarth C."/>
            <person name="Jen D."/>
            <person name="Larson L."/>
            <person name="Lewis B."/>
            <person name="Mehta T."/>
            <person name="Park D."/>
            <person name="Pearson M."/>
            <person name="Roberts A."/>
            <person name="Saif S."/>
            <person name="Shenoy N."/>
            <person name="Sisk P."/>
            <person name="Stolte C."/>
            <person name="Sykes S."/>
            <person name="Walk T."/>
            <person name="White J."/>
            <person name="Yandava C."/>
            <person name="Burger G."/>
            <person name="Gray M.W."/>
            <person name="Holland P.W.H."/>
            <person name="King N."/>
            <person name="Lang F.B.F."/>
            <person name="Roger A.J."/>
            <person name="Ruiz-Trillo I."/>
            <person name="Lander E."/>
            <person name="Nusbaum C."/>
        </authorList>
    </citation>
    <scope>NUCLEOTIDE SEQUENCE [LARGE SCALE GENOMIC DNA]</scope>
    <source>
        <strain evidence="2">ATCC 38327</strain>
    </source>
</reference>
<dbReference type="OrthoDB" id="10281048at2759"/>
<reference evidence="1 2" key="1">
    <citation type="submission" date="2009-11" db="EMBL/GenBank/DDBJ databases">
        <title>Annotation of Allomyces macrogynus ATCC 38327.</title>
        <authorList>
            <consortium name="The Broad Institute Genome Sequencing Platform"/>
            <person name="Russ C."/>
            <person name="Cuomo C."/>
            <person name="Burger G."/>
            <person name="Gray M.W."/>
            <person name="Holland P.W.H."/>
            <person name="King N."/>
            <person name="Lang F.B.F."/>
            <person name="Roger A.J."/>
            <person name="Ruiz-Trillo I."/>
            <person name="Young S.K."/>
            <person name="Zeng Q."/>
            <person name="Gargeya S."/>
            <person name="Fitzgerald M."/>
            <person name="Haas B."/>
            <person name="Abouelleil A."/>
            <person name="Alvarado L."/>
            <person name="Arachchi H.M."/>
            <person name="Berlin A."/>
            <person name="Chapman S.B."/>
            <person name="Gearin G."/>
            <person name="Goldberg J."/>
            <person name="Griggs A."/>
            <person name="Gujja S."/>
            <person name="Hansen M."/>
            <person name="Heiman D."/>
            <person name="Howarth C."/>
            <person name="Larimer J."/>
            <person name="Lui A."/>
            <person name="MacDonald P.J.P."/>
            <person name="McCowen C."/>
            <person name="Montmayeur A."/>
            <person name="Murphy C."/>
            <person name="Neiman D."/>
            <person name="Pearson M."/>
            <person name="Priest M."/>
            <person name="Roberts A."/>
            <person name="Saif S."/>
            <person name="Shea T."/>
            <person name="Sisk P."/>
            <person name="Stolte C."/>
            <person name="Sykes S."/>
            <person name="Wortman J."/>
            <person name="Nusbaum C."/>
            <person name="Birren B."/>
        </authorList>
    </citation>
    <scope>NUCLEOTIDE SEQUENCE [LARGE SCALE GENOMIC DNA]</scope>
    <source>
        <strain evidence="1 2">ATCC 38327</strain>
    </source>
</reference>
<sequence>MLQLARTALFNGSPNRARLVCSSAIHRATLARRYGTSNFSAGSDSAAHLMTLFEGVIAFGAVTIWASNTHSERAEEKVTKRDKNMEKRWREWALMLRGPYFHD</sequence>
<protein>
    <submittedName>
        <fullName evidence="1">Uncharacterized protein</fullName>
    </submittedName>
</protein>
<dbReference type="AlphaFoldDB" id="A0A0L0T9Q2"/>
<keyword evidence="2" id="KW-1185">Reference proteome</keyword>
<accession>A0A0L0T9Q2</accession>
<dbReference type="VEuPathDB" id="FungiDB:AMAG_15540"/>
<dbReference type="EMBL" id="GG745371">
    <property type="protein sequence ID" value="KNE71299.1"/>
    <property type="molecule type" value="Genomic_DNA"/>
</dbReference>
<evidence type="ECO:0000313" key="2">
    <source>
        <dbReference type="Proteomes" id="UP000054350"/>
    </source>
</evidence>
<proteinExistence type="predicted"/>